<keyword evidence="1" id="KW-0812">Transmembrane</keyword>
<name>A0A224Y9A6_9ACAR</name>
<protein>
    <submittedName>
        <fullName evidence="2">Uncharacterized protein</fullName>
    </submittedName>
</protein>
<dbReference type="EMBL" id="GFPF01003122">
    <property type="protein sequence ID" value="MAA14268.1"/>
    <property type="molecule type" value="Transcribed_RNA"/>
</dbReference>
<organism evidence="2">
    <name type="scientific">Rhipicephalus zambeziensis</name>
    <dbReference type="NCBI Taxonomy" id="60191"/>
    <lineage>
        <taxon>Eukaryota</taxon>
        <taxon>Metazoa</taxon>
        <taxon>Ecdysozoa</taxon>
        <taxon>Arthropoda</taxon>
        <taxon>Chelicerata</taxon>
        <taxon>Arachnida</taxon>
        <taxon>Acari</taxon>
        <taxon>Parasitiformes</taxon>
        <taxon>Ixodida</taxon>
        <taxon>Ixodoidea</taxon>
        <taxon>Ixodidae</taxon>
        <taxon>Rhipicephalinae</taxon>
        <taxon>Rhipicephalus</taxon>
        <taxon>Rhipicephalus</taxon>
    </lineage>
</organism>
<evidence type="ECO:0000313" key="2">
    <source>
        <dbReference type="EMBL" id="MAA14268.1"/>
    </source>
</evidence>
<accession>A0A224Y9A6</accession>
<dbReference type="AlphaFoldDB" id="A0A224Y9A6"/>
<feature type="transmembrane region" description="Helical" evidence="1">
    <location>
        <begin position="97"/>
        <end position="119"/>
    </location>
</feature>
<evidence type="ECO:0000256" key="1">
    <source>
        <dbReference type="SAM" id="Phobius"/>
    </source>
</evidence>
<keyword evidence="1" id="KW-0472">Membrane</keyword>
<sequence>MCSPHLGKKKKKSVLCGQVSVRSEECGSYCHKPHHGHQLAGTVSWTSFLQHCLGMLLFCHHSEQRDRRMSKEHEPPMHTAYTHYIVNTFRHVNMRSLLYALALIIFASSERILTASVSIPAENQ</sequence>
<proteinExistence type="predicted"/>
<keyword evidence="1" id="KW-1133">Transmembrane helix</keyword>
<reference evidence="2" key="1">
    <citation type="journal article" date="2017" name="Parasit. Vectors">
        <title>Sialotranscriptomics of Rhipicephalus zambeziensis reveals intricate expression profiles of secretory proteins and suggests tight temporal transcriptional regulation during blood-feeding.</title>
        <authorList>
            <person name="de Castro M.H."/>
            <person name="de Klerk D."/>
            <person name="Pienaar R."/>
            <person name="Rees D.J.G."/>
            <person name="Mans B.J."/>
        </authorList>
    </citation>
    <scope>NUCLEOTIDE SEQUENCE</scope>
    <source>
        <tissue evidence="2">Salivary glands</tissue>
    </source>
</reference>